<gene>
    <name evidence="1" type="ORF">APR03_000460</name>
</gene>
<dbReference type="EMBL" id="JAMTCS010000001">
    <property type="protein sequence ID" value="MCP2263137.1"/>
    <property type="molecule type" value="Genomic_DNA"/>
</dbReference>
<comment type="caution">
    <text evidence="1">The sequence shown here is derived from an EMBL/GenBank/DDBJ whole genome shotgun (WGS) entry which is preliminary data.</text>
</comment>
<keyword evidence="2" id="KW-1185">Reference proteome</keyword>
<accession>A0A9X2FXK1</accession>
<proteinExistence type="predicted"/>
<organism evidence="1 2">
    <name type="scientific">Promicromonospora thailandica</name>
    <dbReference type="NCBI Taxonomy" id="765201"/>
    <lineage>
        <taxon>Bacteria</taxon>
        <taxon>Bacillati</taxon>
        <taxon>Actinomycetota</taxon>
        <taxon>Actinomycetes</taxon>
        <taxon>Micrococcales</taxon>
        <taxon>Promicromonosporaceae</taxon>
        <taxon>Promicromonospora</taxon>
    </lineage>
</organism>
<protein>
    <submittedName>
        <fullName evidence="1">Uncharacterized protein</fullName>
    </submittedName>
</protein>
<evidence type="ECO:0000313" key="1">
    <source>
        <dbReference type="EMBL" id="MCP2263137.1"/>
    </source>
</evidence>
<reference evidence="1" key="1">
    <citation type="submission" date="2022-06" db="EMBL/GenBank/DDBJ databases">
        <title>Genomic Encyclopedia of Archaeal and Bacterial Type Strains, Phase II (KMG-II): from individual species to whole genera.</title>
        <authorList>
            <person name="Goeker M."/>
        </authorList>
    </citation>
    <scope>NUCLEOTIDE SEQUENCE</scope>
    <source>
        <strain evidence="1">DSM 26652</strain>
    </source>
</reference>
<evidence type="ECO:0000313" key="2">
    <source>
        <dbReference type="Proteomes" id="UP001139493"/>
    </source>
</evidence>
<dbReference type="AlphaFoldDB" id="A0A9X2FXK1"/>
<name>A0A9X2FXK1_9MICO</name>
<sequence>MSAPTTLVIDDLRRALDRVLDDVAATLGDRVELDGGLYWQVPVDELGSNDPDTVDLTAGDLVDDLETMRDLLASTGPTPALWHELNHLVGILRALEARTLP</sequence>
<dbReference type="Proteomes" id="UP001139493">
    <property type="component" value="Unassembled WGS sequence"/>
</dbReference>
<dbReference type="RefSeq" id="WP_253832338.1">
    <property type="nucleotide sequence ID" value="NZ_JAMTCS010000001.1"/>
</dbReference>